<dbReference type="STRING" id="1742358.GCA_001439605_00907"/>
<evidence type="ECO:0000313" key="1">
    <source>
        <dbReference type="EMBL" id="TCJ01611.1"/>
    </source>
</evidence>
<name>A0A4R1AVS7_9BACI</name>
<dbReference type="RefSeq" id="WP_057763301.1">
    <property type="nucleotide sequence ID" value="NZ_CP183326.1"/>
</dbReference>
<keyword evidence="2" id="KW-1185">Reference proteome</keyword>
<dbReference type="AlphaFoldDB" id="A0A4R1AVS7"/>
<protein>
    <submittedName>
        <fullName evidence="1">Uncharacterized protein</fullName>
    </submittedName>
</protein>
<dbReference type="OrthoDB" id="1650483at2"/>
<gene>
    <name evidence="1" type="ORF">E0Y62_23260</name>
</gene>
<proteinExistence type="predicted"/>
<dbReference type="Proteomes" id="UP000293846">
    <property type="component" value="Unassembled WGS sequence"/>
</dbReference>
<sequence length="223" mass="24702">MKRTILFLYIASMLFLNGCQQLSEKIISYQENYEIVGKEKDEMINNTSETIYESIDRSNLDAKEVIIDPIYKDGEDVILPRGRYKIGGHITGNVYIHDEHGKLLFHDILGTAPLGVESITVDVNGSHIVHVDGFEQAYIMPVTTQLSSELSSGIWEVGKDIEEGSYTVTGSGLGYLQIYEQGESPQVFEVIGGDSHTASKVHLKDGQKLKISGVNIIQFSSNS</sequence>
<evidence type="ECO:0000313" key="2">
    <source>
        <dbReference type="Proteomes" id="UP000293846"/>
    </source>
</evidence>
<reference evidence="1 2" key="1">
    <citation type="submission" date="2019-03" db="EMBL/GenBank/DDBJ databases">
        <authorList>
            <person name="Jensen L."/>
            <person name="Storgaard J."/>
            <person name="Sulaj E."/>
            <person name="Schramm A."/>
            <person name="Marshall I.P.G."/>
        </authorList>
    </citation>
    <scope>NUCLEOTIDE SEQUENCE [LARGE SCALE GENOMIC DNA]</scope>
    <source>
        <strain evidence="1 2">2017H2G3</strain>
    </source>
</reference>
<comment type="caution">
    <text evidence="1">The sequence shown here is derived from an EMBL/GenBank/DDBJ whole genome shotgun (WGS) entry which is preliminary data.</text>
</comment>
<organism evidence="1 2">
    <name type="scientific">Cytobacillus praedii</name>
    <dbReference type="NCBI Taxonomy" id="1742358"/>
    <lineage>
        <taxon>Bacteria</taxon>
        <taxon>Bacillati</taxon>
        <taxon>Bacillota</taxon>
        <taxon>Bacilli</taxon>
        <taxon>Bacillales</taxon>
        <taxon>Bacillaceae</taxon>
        <taxon>Cytobacillus</taxon>
    </lineage>
</organism>
<dbReference type="EMBL" id="SJTH01000056">
    <property type="protein sequence ID" value="TCJ01611.1"/>
    <property type="molecule type" value="Genomic_DNA"/>
</dbReference>
<accession>A0A4R1AVS7</accession>